<reference evidence="4" key="1">
    <citation type="submission" date="2022-04" db="EMBL/GenBank/DDBJ databases">
        <title>Halobacillus sp. isolated from saltern.</title>
        <authorList>
            <person name="Won M."/>
            <person name="Lee C.-M."/>
            <person name="Woen H.-Y."/>
            <person name="Kwon S.-W."/>
        </authorList>
    </citation>
    <scope>NUCLEOTIDE SEQUENCE</scope>
    <source>
        <strain evidence="4">SSHM10-5</strain>
    </source>
</reference>
<dbReference type="PANTHER" id="PTHR43384">
    <property type="entry name" value="SEPTUM SITE-DETERMINING PROTEIN MIND HOMOLOG, CHLOROPLASTIC-RELATED"/>
    <property type="match status" value="1"/>
</dbReference>
<keyword evidence="1" id="KW-0547">Nucleotide-binding</keyword>
<sequence length="284" mass="31471">MADQAEQLRSRLIRMDMPKAKTMAIASGKGGVGKTNFTINFALKLIEQGKKVLIFDLDIGMGNVDILLGVTPKYSIVHLFQERKDIRDIIESGPNNLAYIAGSSGLTTLFQLDNNSFRYFQQAFEQLTTEYDFILFDMGAGVTEESLHFITSADEAIVVTTAEPTSITDAYAMIKHLIRHDPALPIHVLINRALSDQAGLSTFRRLEAAVEKFLNKQLSNLGVVPDDRAVLKAVTNQLPFVLAQPKSQASRAVGQIAAQYLALKRPNNEKAESFISKLKRFVLK</sequence>
<evidence type="ECO:0000313" key="5">
    <source>
        <dbReference type="Proteomes" id="UP000830326"/>
    </source>
</evidence>
<dbReference type="SUPFAM" id="SSF52540">
    <property type="entry name" value="P-loop containing nucleoside triphosphate hydrolases"/>
    <property type="match status" value="1"/>
</dbReference>
<dbReference type="InterPro" id="IPR027417">
    <property type="entry name" value="P-loop_NTPase"/>
</dbReference>
<feature type="domain" description="AAA" evidence="3">
    <location>
        <begin position="21"/>
        <end position="175"/>
    </location>
</feature>
<evidence type="ECO:0000259" key="3">
    <source>
        <dbReference type="Pfam" id="PF13614"/>
    </source>
</evidence>
<dbReference type="InterPro" id="IPR025669">
    <property type="entry name" value="AAA_dom"/>
</dbReference>
<dbReference type="EMBL" id="CP095075">
    <property type="protein sequence ID" value="UOR12711.1"/>
    <property type="molecule type" value="Genomic_DNA"/>
</dbReference>
<dbReference type="InterPro" id="IPR050625">
    <property type="entry name" value="ParA/MinD_ATPase"/>
</dbReference>
<dbReference type="RefSeq" id="WP_245033684.1">
    <property type="nucleotide sequence ID" value="NZ_CP095075.1"/>
</dbReference>
<dbReference type="Pfam" id="PF13614">
    <property type="entry name" value="AAA_31"/>
    <property type="match status" value="1"/>
</dbReference>
<dbReference type="InterPro" id="IPR033875">
    <property type="entry name" value="FlhG"/>
</dbReference>
<dbReference type="PANTHER" id="PTHR43384:SF4">
    <property type="entry name" value="CELLULOSE BIOSYNTHESIS PROTEIN BCSQ-RELATED"/>
    <property type="match status" value="1"/>
</dbReference>
<accession>A0ABY4HD23</accession>
<dbReference type="Proteomes" id="UP000830326">
    <property type="component" value="Chromosome"/>
</dbReference>
<dbReference type="Gene3D" id="3.40.50.300">
    <property type="entry name" value="P-loop containing nucleotide triphosphate hydrolases"/>
    <property type="match status" value="1"/>
</dbReference>
<evidence type="ECO:0000313" key="4">
    <source>
        <dbReference type="EMBL" id="UOR12711.1"/>
    </source>
</evidence>
<dbReference type="InterPro" id="IPR025501">
    <property type="entry name" value="MinD_FleN"/>
</dbReference>
<protein>
    <submittedName>
        <fullName evidence="4">MinD/ParA family protein</fullName>
    </submittedName>
</protein>
<organism evidence="4 5">
    <name type="scientific">Halobacillus amylolyticus</name>
    <dbReference type="NCBI Taxonomy" id="2932259"/>
    <lineage>
        <taxon>Bacteria</taxon>
        <taxon>Bacillati</taxon>
        <taxon>Bacillota</taxon>
        <taxon>Bacilli</taxon>
        <taxon>Bacillales</taxon>
        <taxon>Bacillaceae</taxon>
        <taxon>Halobacillus</taxon>
    </lineage>
</organism>
<name>A0ABY4HD23_9BACI</name>
<keyword evidence="5" id="KW-1185">Reference proteome</keyword>
<proteinExistence type="predicted"/>
<dbReference type="PIRSF" id="PIRSF003092">
    <property type="entry name" value="MinD"/>
    <property type="match status" value="1"/>
</dbReference>
<keyword evidence="2" id="KW-0067">ATP-binding</keyword>
<evidence type="ECO:0000256" key="2">
    <source>
        <dbReference type="ARBA" id="ARBA00022840"/>
    </source>
</evidence>
<evidence type="ECO:0000256" key="1">
    <source>
        <dbReference type="ARBA" id="ARBA00022741"/>
    </source>
</evidence>
<gene>
    <name evidence="4" type="ORF">MUO15_04100</name>
</gene>
<dbReference type="CDD" id="cd02038">
    <property type="entry name" value="FlhG-like"/>
    <property type="match status" value="1"/>
</dbReference>